<dbReference type="InterPro" id="IPR012944">
    <property type="entry name" value="SusD_RagB_dom"/>
</dbReference>
<protein>
    <submittedName>
        <fullName evidence="8">Membrane protein</fullName>
    </submittedName>
</protein>
<comment type="caution">
    <text evidence="8">The sequence shown here is derived from an EMBL/GenBank/DDBJ whole genome shotgun (WGS) entry which is preliminary data.</text>
</comment>
<keyword evidence="9" id="KW-1185">Reference proteome</keyword>
<dbReference type="InterPro" id="IPR011990">
    <property type="entry name" value="TPR-like_helical_dom_sf"/>
</dbReference>
<evidence type="ECO:0000256" key="2">
    <source>
        <dbReference type="ARBA" id="ARBA00006275"/>
    </source>
</evidence>
<keyword evidence="5" id="KW-0998">Cell outer membrane</keyword>
<comment type="subcellular location">
    <subcellularLocation>
        <location evidence="1">Cell outer membrane</location>
    </subcellularLocation>
</comment>
<gene>
    <name evidence="8" type="ORF">GCM10007415_20660</name>
</gene>
<keyword evidence="3" id="KW-0732">Signal</keyword>
<dbReference type="GO" id="GO:0009279">
    <property type="term" value="C:cell outer membrane"/>
    <property type="evidence" value="ECO:0007669"/>
    <property type="project" value="UniProtKB-SubCell"/>
</dbReference>
<feature type="domain" description="SusD-like N-terminal" evidence="7">
    <location>
        <begin position="76"/>
        <end position="194"/>
    </location>
</feature>
<evidence type="ECO:0000256" key="3">
    <source>
        <dbReference type="ARBA" id="ARBA00022729"/>
    </source>
</evidence>
<accession>A0A917M9W9</accession>
<dbReference type="Pfam" id="PF14322">
    <property type="entry name" value="SusD-like_3"/>
    <property type="match status" value="1"/>
</dbReference>
<reference evidence="8" key="1">
    <citation type="journal article" date="2014" name="Int. J. Syst. Evol. Microbiol.">
        <title>Complete genome sequence of Corynebacterium casei LMG S-19264T (=DSM 44701T), isolated from a smear-ripened cheese.</title>
        <authorList>
            <consortium name="US DOE Joint Genome Institute (JGI-PGF)"/>
            <person name="Walter F."/>
            <person name="Albersmeier A."/>
            <person name="Kalinowski J."/>
            <person name="Ruckert C."/>
        </authorList>
    </citation>
    <scope>NUCLEOTIDE SEQUENCE</scope>
    <source>
        <strain evidence="8">CGMCC 1.12195</strain>
    </source>
</reference>
<evidence type="ECO:0000256" key="1">
    <source>
        <dbReference type="ARBA" id="ARBA00004442"/>
    </source>
</evidence>
<evidence type="ECO:0000313" key="9">
    <source>
        <dbReference type="Proteomes" id="UP000660862"/>
    </source>
</evidence>
<keyword evidence="4" id="KW-0472">Membrane</keyword>
<dbReference type="Gene3D" id="1.25.40.390">
    <property type="match status" value="1"/>
</dbReference>
<dbReference type="AlphaFoldDB" id="A0A917M9W9"/>
<evidence type="ECO:0000259" key="7">
    <source>
        <dbReference type="Pfam" id="PF14322"/>
    </source>
</evidence>
<reference evidence="8" key="2">
    <citation type="submission" date="2020-09" db="EMBL/GenBank/DDBJ databases">
        <authorList>
            <person name="Sun Q."/>
            <person name="Zhou Y."/>
        </authorList>
    </citation>
    <scope>NUCLEOTIDE SEQUENCE</scope>
    <source>
        <strain evidence="8">CGMCC 1.12195</strain>
    </source>
</reference>
<proteinExistence type="inferred from homology"/>
<comment type="similarity">
    <text evidence="2">Belongs to the SusD family.</text>
</comment>
<sequence length="465" mass="52406">MTTNFYQSAQDAEAALIAAYGPLADLFVLSTTVISGDFQDDQTWAKPVVGRNVYPLFTYDTDYSAQKSFGRQLEGPYGVWQYCYKGIENVNWVIEKVPQITMDEGRKNAIIGEALFLRAFFHFTLTKNFGDVIVRTTTSKTEAETLLPKSDKKAVYDQIFKDLGEAELKLPPYSVATVKGRPSKEVATALYAKAALYAEEWNVAKEKAMQVIASGKYTLMDNVLDVYDVEKEDDARAEVIFAFEGHNANPTKTANMMGLCGPANSAGRDYGNSTFGSIFAYQTFFDSFDPRDERRQLLDTFFIDRAGNHVSQKDIIPFTPNTVLIKKYMDKNSNGDRNRCNVPILRLPDMHLIAAEAEGRLNGPTSLAFEQINAVRSRAGIPTLGLPMDKDAFVAAVLQERGWEFFAEGDRWYDLTRTNTFMEAIPKAVDVVYPERNPQPKHRYFPIPLDEIRANPNLEQNPDWN</sequence>
<dbReference type="EMBL" id="BMER01000001">
    <property type="protein sequence ID" value="GGG86884.1"/>
    <property type="molecule type" value="Genomic_DNA"/>
</dbReference>
<feature type="domain" description="RagB/SusD" evidence="6">
    <location>
        <begin position="319"/>
        <end position="464"/>
    </location>
</feature>
<name>A0A917M9W9_9SPHI</name>
<dbReference type="Pfam" id="PF07980">
    <property type="entry name" value="SusD_RagB"/>
    <property type="match status" value="1"/>
</dbReference>
<dbReference type="RefSeq" id="WP_229738668.1">
    <property type="nucleotide sequence ID" value="NZ_BMER01000001.1"/>
</dbReference>
<evidence type="ECO:0000259" key="6">
    <source>
        <dbReference type="Pfam" id="PF07980"/>
    </source>
</evidence>
<organism evidence="8 9">
    <name type="scientific">Parapedobacter pyrenivorans</name>
    <dbReference type="NCBI Taxonomy" id="1305674"/>
    <lineage>
        <taxon>Bacteria</taxon>
        <taxon>Pseudomonadati</taxon>
        <taxon>Bacteroidota</taxon>
        <taxon>Sphingobacteriia</taxon>
        <taxon>Sphingobacteriales</taxon>
        <taxon>Sphingobacteriaceae</taxon>
        <taxon>Parapedobacter</taxon>
    </lineage>
</organism>
<dbReference type="SUPFAM" id="SSF48452">
    <property type="entry name" value="TPR-like"/>
    <property type="match status" value="1"/>
</dbReference>
<evidence type="ECO:0000256" key="5">
    <source>
        <dbReference type="ARBA" id="ARBA00023237"/>
    </source>
</evidence>
<dbReference type="Proteomes" id="UP000660862">
    <property type="component" value="Unassembled WGS sequence"/>
</dbReference>
<evidence type="ECO:0000313" key="8">
    <source>
        <dbReference type="EMBL" id="GGG86884.1"/>
    </source>
</evidence>
<dbReference type="InterPro" id="IPR033985">
    <property type="entry name" value="SusD-like_N"/>
</dbReference>
<evidence type="ECO:0000256" key="4">
    <source>
        <dbReference type="ARBA" id="ARBA00023136"/>
    </source>
</evidence>